<dbReference type="GO" id="GO:0140359">
    <property type="term" value="F:ABC-type transporter activity"/>
    <property type="evidence" value="ECO:0007669"/>
    <property type="project" value="InterPro"/>
</dbReference>
<comment type="subcellular location">
    <subcellularLocation>
        <location evidence="1">Cell membrane</location>
        <topology evidence="1">Multi-pass membrane protein</topology>
    </subcellularLocation>
</comment>
<feature type="transmembrane region" description="Helical" evidence="6">
    <location>
        <begin position="183"/>
        <end position="202"/>
    </location>
</feature>
<keyword evidence="5 6" id="KW-0472">Membrane</keyword>
<proteinExistence type="predicted"/>
<keyword evidence="2" id="KW-1003">Cell membrane</keyword>
<evidence type="ECO:0000313" key="8">
    <source>
        <dbReference type="EMBL" id="KXZ73988.1"/>
    </source>
</evidence>
<feature type="transmembrane region" description="Helical" evidence="6">
    <location>
        <begin position="342"/>
        <end position="362"/>
    </location>
</feature>
<dbReference type="PANTHER" id="PTHR30294">
    <property type="entry name" value="MEMBRANE COMPONENT OF ABC TRANSPORTER YHHJ-RELATED"/>
    <property type="match status" value="1"/>
</dbReference>
<organism evidence="8 9">
    <name type="scientific">Acinetobacter venetianus</name>
    <dbReference type="NCBI Taxonomy" id="52133"/>
    <lineage>
        <taxon>Bacteria</taxon>
        <taxon>Pseudomonadati</taxon>
        <taxon>Pseudomonadota</taxon>
        <taxon>Gammaproteobacteria</taxon>
        <taxon>Moraxellales</taxon>
        <taxon>Moraxellaceae</taxon>
        <taxon>Acinetobacter</taxon>
    </lineage>
</organism>
<dbReference type="Pfam" id="PF12698">
    <property type="entry name" value="ABC2_membrane_3"/>
    <property type="match status" value="1"/>
</dbReference>
<dbReference type="AlphaFoldDB" id="A0A150I2L3"/>
<dbReference type="Proteomes" id="UP000075680">
    <property type="component" value="Unassembled WGS sequence"/>
</dbReference>
<feature type="transmembrane region" description="Helical" evidence="6">
    <location>
        <begin position="289"/>
        <end position="309"/>
    </location>
</feature>
<accession>A0A150I2L3</accession>
<dbReference type="EMBL" id="JRUE01000036">
    <property type="protein sequence ID" value="KXZ73988.1"/>
    <property type="molecule type" value="Genomic_DNA"/>
</dbReference>
<dbReference type="GO" id="GO:0005886">
    <property type="term" value="C:plasma membrane"/>
    <property type="evidence" value="ECO:0007669"/>
    <property type="project" value="UniProtKB-SubCell"/>
</dbReference>
<evidence type="ECO:0000256" key="1">
    <source>
        <dbReference type="ARBA" id="ARBA00004651"/>
    </source>
</evidence>
<gene>
    <name evidence="8" type="primary">ybhS_1</name>
    <name evidence="8" type="ORF">AVENLUH5627_00281</name>
</gene>
<evidence type="ECO:0000313" key="9">
    <source>
        <dbReference type="Proteomes" id="UP000075680"/>
    </source>
</evidence>
<protein>
    <submittedName>
        <fullName evidence="8">Inner membrane transport permease YbhS</fullName>
    </submittedName>
</protein>
<keyword evidence="3 6" id="KW-0812">Transmembrane</keyword>
<keyword evidence="4 6" id="KW-1133">Transmembrane helix</keyword>
<name>A0A150I2L3_9GAMM</name>
<evidence type="ECO:0000256" key="3">
    <source>
        <dbReference type="ARBA" id="ARBA00022692"/>
    </source>
</evidence>
<dbReference type="Gene3D" id="3.40.1710.10">
    <property type="entry name" value="abc type-2 transporter like domain"/>
    <property type="match status" value="1"/>
</dbReference>
<dbReference type="InterPro" id="IPR013525">
    <property type="entry name" value="ABC2_TM"/>
</dbReference>
<dbReference type="RefSeq" id="WP_061517927.1">
    <property type="nucleotide sequence ID" value="NZ_JRUE01000036.1"/>
</dbReference>
<dbReference type="PANTHER" id="PTHR30294:SF47">
    <property type="entry name" value="INNER MEMBRANE TRANSPORT PERMEASE YHHJ"/>
    <property type="match status" value="1"/>
</dbReference>
<evidence type="ECO:0000256" key="2">
    <source>
        <dbReference type="ARBA" id="ARBA00022475"/>
    </source>
</evidence>
<evidence type="ECO:0000256" key="6">
    <source>
        <dbReference type="SAM" id="Phobius"/>
    </source>
</evidence>
<comment type="caution">
    <text evidence="8">The sequence shown here is derived from an EMBL/GenBank/DDBJ whole genome shotgun (WGS) entry which is preliminary data.</text>
</comment>
<dbReference type="InterPro" id="IPR051449">
    <property type="entry name" value="ABC-2_transporter_component"/>
</dbReference>
<reference evidence="8 9" key="1">
    <citation type="journal article" date="2016" name="Sci. Rep.">
        <title>Genomic and phenotypic characterization of the species Acinetobacter venetianus.</title>
        <authorList>
            <person name="Fondi M."/>
            <person name="Maida I."/>
            <person name="Perrin E."/>
            <person name="Orlandini V."/>
            <person name="La Torre L."/>
            <person name="Bosi E."/>
            <person name="Negroni A."/>
            <person name="Zanaroli G."/>
            <person name="Fava F."/>
            <person name="Decorosi F."/>
            <person name="Giovannetti L."/>
            <person name="Viti C."/>
            <person name="Vaneechoutte M."/>
            <person name="Dijkshoorn L."/>
            <person name="Fani R."/>
        </authorList>
    </citation>
    <scope>NUCLEOTIDE SEQUENCE [LARGE SCALE GENOMIC DNA]</scope>
    <source>
        <strain evidence="8 9">LUH5627</strain>
    </source>
</reference>
<evidence type="ECO:0000259" key="7">
    <source>
        <dbReference type="Pfam" id="PF12698"/>
    </source>
</evidence>
<dbReference type="PATRIC" id="fig|52133.18.peg.291"/>
<evidence type="ECO:0000256" key="4">
    <source>
        <dbReference type="ARBA" id="ARBA00022989"/>
    </source>
</evidence>
<sequence>MFAVMLRELRYLKRHKVDLFMAVIAPLLIILLFGNMFSSGKAEHLPIVVIDQDQSEMSRKVIHALSINHTLKIKTITSSQDEAEKLINTTDAWGFVMIPEGAEQRLVKAQDAQISIAYNQSFFSIGNTISSAMLISTLNGMAEYLGQSYLANTIPYLDVPTPHIKISTLYNPSMSYELFLEPFMVPAVLHLLLCCCVAFAIGQEFKRKTVNEWVSSKQVISSLLGKILPYVFIFCAWTACWMFWLAHVRGYFIAGSLTLILAAQFLFYFSYAVISSTVVLATKNLPKTFGFIALYGGSSPSFSGITLPLNNAPAFTQFWSMIIPYTPYAKLQTEQWIIGSDLYVSLIPFSILVIFAILFFALSIRLLKKNVQEIHP</sequence>
<feature type="transmembrane region" description="Helical" evidence="6">
    <location>
        <begin position="223"/>
        <end position="244"/>
    </location>
</feature>
<evidence type="ECO:0000256" key="5">
    <source>
        <dbReference type="ARBA" id="ARBA00023136"/>
    </source>
</evidence>
<feature type="domain" description="ABC-2 type transporter transmembrane" evidence="7">
    <location>
        <begin position="19"/>
        <end position="364"/>
    </location>
</feature>